<dbReference type="PROSITE" id="PS51387">
    <property type="entry name" value="FAD_PCMH"/>
    <property type="match status" value="1"/>
</dbReference>
<dbReference type="GO" id="GO:0016491">
    <property type="term" value="F:oxidoreductase activity"/>
    <property type="evidence" value="ECO:0007669"/>
    <property type="project" value="InterPro"/>
</dbReference>
<dbReference type="Gene3D" id="3.30.43.10">
    <property type="entry name" value="Uridine Diphospho-n-acetylenolpyruvylglucosamine Reductase, domain 2"/>
    <property type="match status" value="1"/>
</dbReference>
<dbReference type="Gene3D" id="3.30.465.10">
    <property type="match status" value="2"/>
</dbReference>
<dbReference type="PANTHER" id="PTHR42659">
    <property type="entry name" value="XANTHINE DEHYDROGENASE SUBUNIT C-RELATED"/>
    <property type="match status" value="1"/>
</dbReference>
<dbReference type="SMART" id="SM01092">
    <property type="entry name" value="CO_deh_flav_C"/>
    <property type="match status" value="1"/>
</dbReference>
<evidence type="ECO:0000259" key="1">
    <source>
        <dbReference type="PROSITE" id="PS51387"/>
    </source>
</evidence>
<accession>A0A381UFN9</accession>
<dbReference type="InterPro" id="IPR002346">
    <property type="entry name" value="Mopterin_DH_FAD-bd"/>
</dbReference>
<dbReference type="InterPro" id="IPR016169">
    <property type="entry name" value="FAD-bd_PCMH_sub2"/>
</dbReference>
<dbReference type="InterPro" id="IPR051312">
    <property type="entry name" value="Diverse_Substr_Oxidored"/>
</dbReference>
<dbReference type="GO" id="GO:0071949">
    <property type="term" value="F:FAD binding"/>
    <property type="evidence" value="ECO:0007669"/>
    <property type="project" value="InterPro"/>
</dbReference>
<evidence type="ECO:0000313" key="2">
    <source>
        <dbReference type="EMBL" id="SVA26969.1"/>
    </source>
</evidence>
<dbReference type="EMBL" id="UINC01006344">
    <property type="protein sequence ID" value="SVA26969.1"/>
    <property type="molecule type" value="Genomic_DNA"/>
</dbReference>
<feature type="domain" description="FAD-binding PCMH-type" evidence="1">
    <location>
        <begin position="5"/>
        <end position="229"/>
    </location>
</feature>
<proteinExistence type="predicted"/>
<dbReference type="InterPro" id="IPR005107">
    <property type="entry name" value="CO_DH_flav_C"/>
</dbReference>
<name>A0A381UFN9_9ZZZZ</name>
<dbReference type="SUPFAM" id="SSF55447">
    <property type="entry name" value="CO dehydrogenase flavoprotein C-terminal domain-like"/>
    <property type="match status" value="1"/>
</dbReference>
<dbReference type="PANTHER" id="PTHR42659:SF9">
    <property type="entry name" value="XANTHINE DEHYDROGENASE FAD-BINDING SUBUNIT XDHB-RELATED"/>
    <property type="match status" value="1"/>
</dbReference>
<dbReference type="Gene3D" id="3.30.390.50">
    <property type="entry name" value="CO dehydrogenase flavoprotein, C-terminal domain"/>
    <property type="match status" value="1"/>
</dbReference>
<dbReference type="InterPro" id="IPR036318">
    <property type="entry name" value="FAD-bd_PCMH-like_sf"/>
</dbReference>
<dbReference type="InterPro" id="IPR036683">
    <property type="entry name" value="CO_DH_flav_C_dom_sf"/>
</dbReference>
<reference evidence="2" key="1">
    <citation type="submission" date="2018-05" db="EMBL/GenBank/DDBJ databases">
        <authorList>
            <person name="Lanie J.A."/>
            <person name="Ng W.-L."/>
            <person name="Kazmierczak K.M."/>
            <person name="Andrzejewski T.M."/>
            <person name="Davidsen T.M."/>
            <person name="Wayne K.J."/>
            <person name="Tettelin H."/>
            <person name="Glass J.I."/>
            <person name="Rusch D."/>
            <person name="Podicherti R."/>
            <person name="Tsui H.-C.T."/>
            <person name="Winkler M.E."/>
        </authorList>
    </citation>
    <scope>NUCLEOTIDE SEQUENCE</scope>
</reference>
<protein>
    <recommendedName>
        <fullName evidence="1">FAD-binding PCMH-type domain-containing protein</fullName>
    </recommendedName>
</protein>
<dbReference type="AlphaFoldDB" id="A0A381UFN9"/>
<dbReference type="InterPro" id="IPR016167">
    <property type="entry name" value="FAD-bd_PCMH_sub1"/>
</dbReference>
<dbReference type="Pfam" id="PF00941">
    <property type="entry name" value="FAD_binding_5"/>
    <property type="match status" value="1"/>
</dbReference>
<sequence length="335" mass="36368">MAVIRDVIPQLELFQPDSADAALALLAEHGSDAWVYAGGLDTLDWFKDRVKRPRVVVDIGGIDSLREIRSTADGIEIGAMARLIDVVNSSEVQSQFPALALAAKSAASPQIRNQGTIGGNISQDTRCWYYRDGWTCYRAGGNICYASPPTAMNREHCILGASRCVAVNPSDTAPVFVALEAEMVVRRGSAERVIPAEEFFVGPETDIERMTVLEPGDLLMSIRVPSKWAGARVYFEKVRDRDTWDFPLVNVATAIQESGGTIQDARVVVNGVAPTPVRLTAVENAIRGQSMNEQTAENAGTIATQGTAPLTHNGFKVNLLKNLVKRSLRDEPMTA</sequence>
<dbReference type="SUPFAM" id="SSF56176">
    <property type="entry name" value="FAD-binding/transporter-associated domain-like"/>
    <property type="match status" value="1"/>
</dbReference>
<dbReference type="InterPro" id="IPR016166">
    <property type="entry name" value="FAD-bd_PCMH"/>
</dbReference>
<dbReference type="Pfam" id="PF03450">
    <property type="entry name" value="CO_deh_flav_C"/>
    <property type="match status" value="1"/>
</dbReference>
<gene>
    <name evidence="2" type="ORF">METZ01_LOCUS79823</name>
</gene>
<organism evidence="2">
    <name type="scientific">marine metagenome</name>
    <dbReference type="NCBI Taxonomy" id="408172"/>
    <lineage>
        <taxon>unclassified sequences</taxon>
        <taxon>metagenomes</taxon>
        <taxon>ecological metagenomes</taxon>
    </lineage>
</organism>